<evidence type="ECO:0000313" key="2">
    <source>
        <dbReference type="Proteomes" id="UP000812982"/>
    </source>
</evidence>
<protein>
    <submittedName>
        <fullName evidence="1">Flavin reductase family protein</fullName>
    </submittedName>
</protein>
<keyword evidence="2" id="KW-1185">Reference proteome</keyword>
<dbReference type="InterPro" id="IPR012349">
    <property type="entry name" value="Split_barrel_FMN-bd"/>
</dbReference>
<sequence>MFDGGDHEIVVARVEAIDVHGGKPLVYADGRFVDVSQASSPAVDMPNEWLLSAPW</sequence>
<dbReference type="Proteomes" id="UP000812982">
    <property type="component" value="Unassembled WGS sequence"/>
</dbReference>
<name>A0ABS6KH59_9MYCO</name>
<comment type="caution">
    <text evidence="1">The sequence shown here is derived from an EMBL/GenBank/DDBJ whole genome shotgun (WGS) entry which is preliminary data.</text>
</comment>
<reference evidence="1 2" key="1">
    <citation type="journal article" date="2021" name="Sci. Rep.">
        <title>Phenotypic and genomic hallmarks of a novel, potentially pathogenic rapidly growing Mycobacterium species related to the Mycobacterium fortuitum complex.</title>
        <authorList>
            <person name="Gharbi R."/>
            <person name="Khanna V."/>
            <person name="Frigui W."/>
            <person name="Mhenni B."/>
            <person name="Brosch R."/>
            <person name="Mardassi H."/>
        </authorList>
    </citation>
    <scope>NUCLEOTIDE SEQUENCE [LARGE SCALE GENOMIC DNA]</scope>
    <source>
        <strain evidence="1 2">TNTM28</strain>
    </source>
</reference>
<gene>
    <name evidence="1" type="ORF">FR943_03445</name>
</gene>
<dbReference type="EMBL" id="VOMB01000004">
    <property type="protein sequence ID" value="MBU9762909.1"/>
    <property type="molecule type" value="Genomic_DNA"/>
</dbReference>
<dbReference type="SUPFAM" id="SSF50475">
    <property type="entry name" value="FMN-binding split barrel"/>
    <property type="match status" value="1"/>
</dbReference>
<accession>A0ABS6KH59</accession>
<dbReference type="Gene3D" id="2.30.110.10">
    <property type="entry name" value="Electron Transport, Fmn-binding Protein, Chain A"/>
    <property type="match status" value="1"/>
</dbReference>
<evidence type="ECO:0000313" key="1">
    <source>
        <dbReference type="EMBL" id="MBU9762909.1"/>
    </source>
</evidence>
<proteinExistence type="predicted"/>
<organism evidence="1 2">
    <name type="scientific">[Mycobacterium] fortunisiensis</name>
    <dbReference type="NCBI Taxonomy" id="2600579"/>
    <lineage>
        <taxon>Bacteria</taxon>
        <taxon>Bacillati</taxon>
        <taxon>Actinomycetota</taxon>
        <taxon>Actinomycetes</taxon>
        <taxon>Mycobacteriales</taxon>
        <taxon>Mycobacteriaceae</taxon>
        <taxon>Mycolicibacterium</taxon>
    </lineage>
</organism>